<dbReference type="Gene3D" id="3.30.450.20">
    <property type="entry name" value="PAS domain"/>
    <property type="match status" value="1"/>
</dbReference>
<dbReference type="Proteomes" id="UP001597546">
    <property type="component" value="Unassembled WGS sequence"/>
</dbReference>
<evidence type="ECO:0000259" key="5">
    <source>
        <dbReference type="PROSITE" id="PS50112"/>
    </source>
</evidence>
<dbReference type="PRINTS" id="PR00038">
    <property type="entry name" value="HTHLUXR"/>
</dbReference>
<dbReference type="CDD" id="cd06170">
    <property type="entry name" value="LuxR_C_like"/>
    <property type="match status" value="1"/>
</dbReference>
<dbReference type="PROSITE" id="PS50043">
    <property type="entry name" value="HTH_LUXR_2"/>
    <property type="match status" value="1"/>
</dbReference>
<keyword evidence="2" id="KW-0238">DNA-binding</keyword>
<keyword evidence="7" id="KW-1185">Reference proteome</keyword>
<keyword evidence="1" id="KW-0805">Transcription regulation</keyword>
<evidence type="ECO:0000259" key="4">
    <source>
        <dbReference type="PROSITE" id="PS50043"/>
    </source>
</evidence>
<evidence type="ECO:0000256" key="1">
    <source>
        <dbReference type="ARBA" id="ARBA00023015"/>
    </source>
</evidence>
<organism evidence="6 7">
    <name type="scientific">Pedobacter alpinus</name>
    <dbReference type="NCBI Taxonomy" id="1590643"/>
    <lineage>
        <taxon>Bacteria</taxon>
        <taxon>Pseudomonadati</taxon>
        <taxon>Bacteroidota</taxon>
        <taxon>Sphingobacteriia</taxon>
        <taxon>Sphingobacteriales</taxon>
        <taxon>Sphingobacteriaceae</taxon>
        <taxon>Pedobacter</taxon>
    </lineage>
</organism>
<keyword evidence="3" id="KW-0804">Transcription</keyword>
<dbReference type="InterPro" id="IPR000014">
    <property type="entry name" value="PAS"/>
</dbReference>
<dbReference type="InterPro" id="IPR036388">
    <property type="entry name" value="WH-like_DNA-bd_sf"/>
</dbReference>
<evidence type="ECO:0000256" key="3">
    <source>
        <dbReference type="ARBA" id="ARBA00023163"/>
    </source>
</evidence>
<proteinExistence type="predicted"/>
<evidence type="ECO:0000313" key="7">
    <source>
        <dbReference type="Proteomes" id="UP001597546"/>
    </source>
</evidence>
<dbReference type="PROSITE" id="PS50112">
    <property type="entry name" value="PAS"/>
    <property type="match status" value="1"/>
</dbReference>
<reference evidence="7" key="1">
    <citation type="journal article" date="2019" name="Int. J. Syst. Evol. Microbiol.">
        <title>The Global Catalogue of Microorganisms (GCM) 10K type strain sequencing project: providing services to taxonomists for standard genome sequencing and annotation.</title>
        <authorList>
            <consortium name="The Broad Institute Genomics Platform"/>
            <consortium name="The Broad Institute Genome Sequencing Center for Infectious Disease"/>
            <person name="Wu L."/>
            <person name="Ma J."/>
        </authorList>
    </citation>
    <scope>NUCLEOTIDE SEQUENCE [LARGE SCALE GENOMIC DNA]</scope>
    <source>
        <strain evidence="7">KCTC 42456</strain>
    </source>
</reference>
<dbReference type="PANTHER" id="PTHR44688">
    <property type="entry name" value="DNA-BINDING TRANSCRIPTIONAL ACTIVATOR DEVR_DOSR"/>
    <property type="match status" value="1"/>
</dbReference>
<dbReference type="SUPFAM" id="SSF55785">
    <property type="entry name" value="PYP-like sensor domain (PAS domain)"/>
    <property type="match status" value="1"/>
</dbReference>
<dbReference type="SMART" id="SM00421">
    <property type="entry name" value="HTH_LUXR"/>
    <property type="match status" value="1"/>
</dbReference>
<feature type="domain" description="PAS" evidence="5">
    <location>
        <begin position="53"/>
        <end position="87"/>
    </location>
</feature>
<name>A0ABW5TVW1_9SPHI</name>
<dbReference type="EMBL" id="JBHULV010000046">
    <property type="protein sequence ID" value="MFD2732693.1"/>
    <property type="molecule type" value="Genomic_DNA"/>
</dbReference>
<protein>
    <submittedName>
        <fullName evidence="6">LuxR C-terminal-related transcriptional regulator</fullName>
    </submittedName>
</protein>
<accession>A0ABW5TVW1</accession>
<dbReference type="InterPro" id="IPR035965">
    <property type="entry name" value="PAS-like_dom_sf"/>
</dbReference>
<sequence length="254" mass="29605">MNNIYYKAKQVWNSLTPIPSKTSIASEIDPQKKFINFFQPGPTYYFIFNLSVGEFDFISKEIFEILGYQPNEINAYDFVNKIHPEDQPFFAAFEHKIHSFYHSLSAEKLTKYKFQYTFRVLDNFGNYKNILHQTFTLEYNIENNFTKSLGFHSDISHLNLKGEPLLSFIGMDGEPSYYNVPLDQNTFIPVKEVFTVREKEIMKLVAEGNRSAKIAHLLNISVHTVNTHRKNILKKTDSSNWFEASSKAIKNGWI</sequence>
<dbReference type="Gene3D" id="1.10.10.10">
    <property type="entry name" value="Winged helix-like DNA-binding domain superfamily/Winged helix DNA-binding domain"/>
    <property type="match status" value="1"/>
</dbReference>
<gene>
    <name evidence="6" type="ORF">ACFSSE_13370</name>
</gene>
<dbReference type="PANTHER" id="PTHR44688:SF16">
    <property type="entry name" value="DNA-BINDING TRANSCRIPTIONAL ACTIVATOR DEVR_DOSR"/>
    <property type="match status" value="1"/>
</dbReference>
<comment type="caution">
    <text evidence="6">The sequence shown here is derived from an EMBL/GenBank/DDBJ whole genome shotgun (WGS) entry which is preliminary data.</text>
</comment>
<evidence type="ECO:0000313" key="6">
    <source>
        <dbReference type="EMBL" id="MFD2732693.1"/>
    </source>
</evidence>
<dbReference type="RefSeq" id="WP_379040366.1">
    <property type="nucleotide sequence ID" value="NZ_JBHSKW010000003.1"/>
</dbReference>
<dbReference type="SUPFAM" id="SSF46894">
    <property type="entry name" value="C-terminal effector domain of the bipartite response regulators"/>
    <property type="match status" value="1"/>
</dbReference>
<dbReference type="InterPro" id="IPR000792">
    <property type="entry name" value="Tscrpt_reg_LuxR_C"/>
</dbReference>
<dbReference type="Pfam" id="PF00196">
    <property type="entry name" value="GerE"/>
    <property type="match status" value="1"/>
</dbReference>
<evidence type="ECO:0000256" key="2">
    <source>
        <dbReference type="ARBA" id="ARBA00023125"/>
    </source>
</evidence>
<feature type="domain" description="HTH luxR-type" evidence="4">
    <location>
        <begin position="191"/>
        <end position="252"/>
    </location>
</feature>
<dbReference type="PROSITE" id="PS00622">
    <property type="entry name" value="HTH_LUXR_1"/>
    <property type="match status" value="1"/>
</dbReference>
<dbReference type="InterPro" id="IPR016032">
    <property type="entry name" value="Sig_transdc_resp-reg_C-effctor"/>
</dbReference>